<dbReference type="AlphaFoldDB" id="A0A420E667"/>
<keyword evidence="5" id="KW-1185">Reference proteome</keyword>
<reference evidence="4 5" key="1">
    <citation type="submission" date="2018-09" db="EMBL/GenBank/DDBJ databases">
        <authorList>
            <person name="Wang Z."/>
        </authorList>
    </citation>
    <scope>NUCLEOTIDE SEQUENCE [LARGE SCALE GENOMIC DNA]</scope>
    <source>
        <strain evidence="4 5">ALS 81</strain>
    </source>
</reference>
<keyword evidence="2" id="KW-0012">Acyltransferase</keyword>
<evidence type="ECO:0000256" key="1">
    <source>
        <dbReference type="ARBA" id="ARBA00022679"/>
    </source>
</evidence>
<dbReference type="Pfam" id="PF09500">
    <property type="entry name" value="YiiD_C"/>
    <property type="match status" value="1"/>
</dbReference>
<dbReference type="Gene3D" id="3.10.129.10">
    <property type="entry name" value="Hotdog Thioesterase"/>
    <property type="match status" value="1"/>
</dbReference>
<protein>
    <submittedName>
        <fullName evidence="4">GNAT family N-acetyltransferase</fullName>
    </submittedName>
</protein>
<evidence type="ECO:0000256" key="2">
    <source>
        <dbReference type="ARBA" id="ARBA00023315"/>
    </source>
</evidence>
<dbReference type="Proteomes" id="UP000286482">
    <property type="component" value="Unassembled WGS sequence"/>
</dbReference>
<dbReference type="InterPro" id="IPR029069">
    <property type="entry name" value="HotDog_dom_sf"/>
</dbReference>
<dbReference type="PROSITE" id="PS51186">
    <property type="entry name" value="GNAT"/>
    <property type="match status" value="1"/>
</dbReference>
<dbReference type="InterPro" id="IPR000182">
    <property type="entry name" value="GNAT_dom"/>
</dbReference>
<keyword evidence="1 4" id="KW-0808">Transferase</keyword>
<dbReference type="Gene3D" id="3.40.630.30">
    <property type="match status" value="1"/>
</dbReference>
<name>A0A420E667_9ALTE</name>
<dbReference type="PANTHER" id="PTHR43877">
    <property type="entry name" value="AMINOALKYLPHOSPHONATE N-ACETYLTRANSFERASE-RELATED-RELATED"/>
    <property type="match status" value="1"/>
</dbReference>
<accession>A0A420E667</accession>
<dbReference type="NCBIfam" id="TIGR02447">
    <property type="entry name" value="yiiD_Cterm"/>
    <property type="match status" value="1"/>
</dbReference>
<dbReference type="EMBL" id="RAQO01000012">
    <property type="protein sequence ID" value="RKF13284.1"/>
    <property type="molecule type" value="Genomic_DNA"/>
</dbReference>
<dbReference type="SUPFAM" id="SSF55729">
    <property type="entry name" value="Acyl-CoA N-acyltransferases (Nat)"/>
    <property type="match status" value="1"/>
</dbReference>
<gene>
    <name evidence="4" type="ORF">DBZ36_19700</name>
</gene>
<evidence type="ECO:0000259" key="3">
    <source>
        <dbReference type="PROSITE" id="PS51186"/>
    </source>
</evidence>
<evidence type="ECO:0000313" key="5">
    <source>
        <dbReference type="Proteomes" id="UP000286482"/>
    </source>
</evidence>
<feature type="domain" description="N-acetyltransferase" evidence="3">
    <location>
        <begin position="25"/>
        <end position="167"/>
    </location>
</feature>
<comment type="caution">
    <text evidence="4">The sequence shown here is derived from an EMBL/GenBank/DDBJ whole genome shotgun (WGS) entry which is preliminary data.</text>
</comment>
<proteinExistence type="predicted"/>
<dbReference type="CDD" id="cd04301">
    <property type="entry name" value="NAT_SF"/>
    <property type="match status" value="1"/>
</dbReference>
<dbReference type="InterPro" id="IPR050832">
    <property type="entry name" value="Bact_Acetyltransf"/>
</dbReference>
<dbReference type="Pfam" id="PF13673">
    <property type="entry name" value="Acetyltransf_10"/>
    <property type="match status" value="1"/>
</dbReference>
<dbReference type="InterPro" id="IPR012660">
    <property type="entry name" value="YiiD_C"/>
</dbReference>
<organism evidence="4 5">
    <name type="scientific">Alginatibacterium sediminis</name>
    <dbReference type="NCBI Taxonomy" id="2164068"/>
    <lineage>
        <taxon>Bacteria</taxon>
        <taxon>Pseudomonadati</taxon>
        <taxon>Pseudomonadota</taxon>
        <taxon>Gammaproteobacteria</taxon>
        <taxon>Alteromonadales</taxon>
        <taxon>Alteromonadaceae</taxon>
        <taxon>Alginatibacterium</taxon>
    </lineage>
</organism>
<sequence length="324" mass="36722">MIVSGYKNVNMGAFLRNNKRESMFDVIVPTSAQELEQYYRFRWEVLNKPLQMPLGSERDAYDELSVHRMVRNQDGEAIAVGRLFISDADEALIRHVAVSPHLRKQGLGISLMAALESAAHSEGVRRLVVNARGDSSNFFSRCGYEMASEPEFDKAKIKYQQMVKRLDPEHYFIRQPKLCVELQNMLSQQIPISDKMGVRLEQYTGRELSVKMPLPGNTNPHQSMFAGSIYSLAVMAGWSMVWLMLREHGLQGDIVLVKGEIKYRKPVLGDALALANKSAMQGSLLPLIESKKCKMKITIELFSNHELVAQMHGMYMILPKENAE</sequence>
<dbReference type="InterPro" id="IPR016181">
    <property type="entry name" value="Acyl_CoA_acyltransferase"/>
</dbReference>
<dbReference type="GO" id="GO:0016747">
    <property type="term" value="F:acyltransferase activity, transferring groups other than amino-acyl groups"/>
    <property type="evidence" value="ECO:0007669"/>
    <property type="project" value="InterPro"/>
</dbReference>
<dbReference type="SUPFAM" id="SSF54637">
    <property type="entry name" value="Thioesterase/thiol ester dehydrase-isomerase"/>
    <property type="match status" value="1"/>
</dbReference>
<evidence type="ECO:0000313" key="4">
    <source>
        <dbReference type="EMBL" id="RKF13284.1"/>
    </source>
</evidence>